<feature type="transmembrane region" description="Helical" evidence="1">
    <location>
        <begin position="121"/>
        <end position="147"/>
    </location>
</feature>
<keyword evidence="2" id="KW-0732">Signal</keyword>
<gene>
    <name evidence="3" type="ORF">PG993_009495</name>
</gene>
<reference evidence="3 4" key="1">
    <citation type="submission" date="2023-01" db="EMBL/GenBank/DDBJ databases">
        <title>Analysis of 21 Apiospora genomes using comparative genomics revels a genus with tremendous synthesis potential of carbohydrate active enzymes and secondary metabolites.</title>
        <authorList>
            <person name="Sorensen T."/>
        </authorList>
    </citation>
    <scope>NUCLEOTIDE SEQUENCE [LARGE SCALE GENOMIC DNA]</scope>
    <source>
        <strain evidence="3 4">CBS 33761</strain>
    </source>
</reference>
<evidence type="ECO:0000313" key="3">
    <source>
        <dbReference type="EMBL" id="KAK8034500.1"/>
    </source>
</evidence>
<evidence type="ECO:0000256" key="2">
    <source>
        <dbReference type="SAM" id="SignalP"/>
    </source>
</evidence>
<keyword evidence="1" id="KW-0472">Membrane</keyword>
<comment type="caution">
    <text evidence="3">The sequence shown here is derived from an EMBL/GenBank/DDBJ whole genome shotgun (WGS) entry which is preliminary data.</text>
</comment>
<dbReference type="Proteomes" id="UP001444661">
    <property type="component" value="Unassembled WGS sequence"/>
</dbReference>
<keyword evidence="1" id="KW-0812">Transmembrane</keyword>
<organism evidence="3 4">
    <name type="scientific">Apiospora rasikravindrae</name>
    <dbReference type="NCBI Taxonomy" id="990691"/>
    <lineage>
        <taxon>Eukaryota</taxon>
        <taxon>Fungi</taxon>
        <taxon>Dikarya</taxon>
        <taxon>Ascomycota</taxon>
        <taxon>Pezizomycotina</taxon>
        <taxon>Sordariomycetes</taxon>
        <taxon>Xylariomycetidae</taxon>
        <taxon>Amphisphaeriales</taxon>
        <taxon>Apiosporaceae</taxon>
        <taxon>Apiospora</taxon>
    </lineage>
</organism>
<sequence length="151" mass="16326">MAGLIVIAVPLPVSSVPFAITEQVCDRGSNPAPERQTSDLASYKYKIEVGEGAPRTSSSVSWSGGSLESETLPLALQPPLVLAHPHQQQLHYQTFQDIPAPSVDGPSDEEDEFSEASDWSMVVQVLFGLAAGMVVIWLMVQMILFAIEWSA</sequence>
<name>A0ABR1SJJ2_9PEZI</name>
<evidence type="ECO:0000313" key="4">
    <source>
        <dbReference type="Proteomes" id="UP001444661"/>
    </source>
</evidence>
<proteinExistence type="predicted"/>
<feature type="signal peptide" evidence="2">
    <location>
        <begin position="1"/>
        <end position="15"/>
    </location>
</feature>
<protein>
    <submittedName>
        <fullName evidence="3">Uncharacterized protein</fullName>
    </submittedName>
</protein>
<keyword evidence="4" id="KW-1185">Reference proteome</keyword>
<accession>A0ABR1SJJ2</accession>
<keyword evidence="1" id="KW-1133">Transmembrane helix</keyword>
<dbReference type="EMBL" id="JAQQWK010000009">
    <property type="protein sequence ID" value="KAK8034500.1"/>
    <property type="molecule type" value="Genomic_DNA"/>
</dbReference>
<feature type="chain" id="PRO_5046620289" evidence="2">
    <location>
        <begin position="16"/>
        <end position="151"/>
    </location>
</feature>
<evidence type="ECO:0000256" key="1">
    <source>
        <dbReference type="SAM" id="Phobius"/>
    </source>
</evidence>